<dbReference type="Gene3D" id="1.10.287.770">
    <property type="entry name" value="YojJ-like"/>
    <property type="match status" value="1"/>
</dbReference>
<gene>
    <name evidence="13" type="primary">AVEN_62398_1</name>
    <name evidence="13" type="ORF">CDAR_235442</name>
</gene>
<evidence type="ECO:0000256" key="10">
    <source>
        <dbReference type="ARBA" id="ARBA00023201"/>
    </source>
</evidence>
<dbReference type="EMBL" id="BPLQ01001423">
    <property type="protein sequence ID" value="GIX81671.1"/>
    <property type="molecule type" value="Genomic_DNA"/>
</dbReference>
<evidence type="ECO:0000256" key="1">
    <source>
        <dbReference type="ARBA" id="ARBA00004141"/>
    </source>
</evidence>
<keyword evidence="14" id="KW-1185">Reference proteome</keyword>
<comment type="subcellular location">
    <subcellularLocation>
        <location evidence="1">Membrane</location>
        <topology evidence="1">Multi-pass membrane protein</topology>
    </subcellularLocation>
</comment>
<keyword evidence="8 12" id="KW-0406">Ion transport</keyword>
<keyword evidence="6" id="KW-1133">Transmembrane helix</keyword>
<keyword evidence="11 12" id="KW-0407">Ion channel</keyword>
<evidence type="ECO:0000313" key="14">
    <source>
        <dbReference type="Proteomes" id="UP001054837"/>
    </source>
</evidence>
<keyword evidence="4 12" id="KW-0894">Sodium channel</keyword>
<evidence type="ECO:0000256" key="8">
    <source>
        <dbReference type="ARBA" id="ARBA00023065"/>
    </source>
</evidence>
<keyword evidence="5 12" id="KW-0812">Transmembrane</keyword>
<dbReference type="Proteomes" id="UP001054837">
    <property type="component" value="Unassembled WGS sequence"/>
</dbReference>
<keyword evidence="10 12" id="KW-0739">Sodium transport</keyword>
<dbReference type="AlphaFoldDB" id="A0AAV4NDA6"/>
<dbReference type="PANTHER" id="PTHR11690:SF248">
    <property type="entry name" value="PICKPOCKET 17, ISOFORM A"/>
    <property type="match status" value="1"/>
</dbReference>
<dbReference type="InterPro" id="IPR001873">
    <property type="entry name" value="ENaC"/>
</dbReference>
<sequence length="410" mass="48039">MQGKCCLENHKIRHFPHLLFFPLPTVDGLLQLLPHLSSNHKHRSQEFQNNPKTCYYHMQPQSIPNFYYHTTRLDDDRIDELIYDSYFNLSQEMSSFIECSSSWSESIKPVLIFDSALEMHGAPYVKCYSANLHLLDNEYPETQEIVPSAEFRKDEEVIFRCDLNVREDDMFYPWAENYVSFSIHSPFVPPNPFYEGNSLQEGYAYIVSVSLEEEHLQPAPYPTDCTDYEALWEKNNKTGPRSQEMCRAYCQLIYLRKCQDCDLYQRVYIDSMKLCPKSVKYPDSCDELRNDIDECKLNCKPECVKLKYKYTTVKIKPEPFPPEAYDGVLRFNVRVRGTEVSILSHNPVYGLWEIFSHIGGLVGCWLGISVWTAINVFEDLYKRIVKLAFMVRNRSKRLASTFISPMLRQV</sequence>
<evidence type="ECO:0000256" key="6">
    <source>
        <dbReference type="ARBA" id="ARBA00022989"/>
    </source>
</evidence>
<dbReference type="GO" id="GO:0005886">
    <property type="term" value="C:plasma membrane"/>
    <property type="evidence" value="ECO:0007669"/>
    <property type="project" value="TreeGrafter"/>
</dbReference>
<evidence type="ECO:0000256" key="3">
    <source>
        <dbReference type="ARBA" id="ARBA00022448"/>
    </source>
</evidence>
<keyword evidence="7" id="KW-0915">Sodium</keyword>
<comment type="caution">
    <text evidence="13">The sequence shown here is derived from an EMBL/GenBank/DDBJ whole genome shotgun (WGS) entry which is preliminary data.</text>
</comment>
<proteinExistence type="inferred from homology"/>
<dbReference type="GO" id="GO:0015280">
    <property type="term" value="F:ligand-gated sodium channel activity"/>
    <property type="evidence" value="ECO:0007669"/>
    <property type="project" value="TreeGrafter"/>
</dbReference>
<evidence type="ECO:0000256" key="11">
    <source>
        <dbReference type="ARBA" id="ARBA00023303"/>
    </source>
</evidence>
<comment type="similarity">
    <text evidence="2 12">Belongs to the amiloride-sensitive sodium channel (TC 1.A.6) family.</text>
</comment>
<evidence type="ECO:0000256" key="2">
    <source>
        <dbReference type="ARBA" id="ARBA00007193"/>
    </source>
</evidence>
<evidence type="ECO:0000256" key="9">
    <source>
        <dbReference type="ARBA" id="ARBA00023136"/>
    </source>
</evidence>
<keyword evidence="3 12" id="KW-0813">Transport</keyword>
<reference evidence="13 14" key="1">
    <citation type="submission" date="2021-06" db="EMBL/GenBank/DDBJ databases">
        <title>Caerostris darwini draft genome.</title>
        <authorList>
            <person name="Kono N."/>
            <person name="Arakawa K."/>
        </authorList>
    </citation>
    <scope>NUCLEOTIDE SEQUENCE [LARGE SCALE GENOMIC DNA]</scope>
</reference>
<evidence type="ECO:0000256" key="12">
    <source>
        <dbReference type="RuleBase" id="RU000679"/>
    </source>
</evidence>
<evidence type="ECO:0000313" key="13">
    <source>
        <dbReference type="EMBL" id="GIX81671.1"/>
    </source>
</evidence>
<organism evidence="13 14">
    <name type="scientific">Caerostris darwini</name>
    <dbReference type="NCBI Taxonomy" id="1538125"/>
    <lineage>
        <taxon>Eukaryota</taxon>
        <taxon>Metazoa</taxon>
        <taxon>Ecdysozoa</taxon>
        <taxon>Arthropoda</taxon>
        <taxon>Chelicerata</taxon>
        <taxon>Arachnida</taxon>
        <taxon>Araneae</taxon>
        <taxon>Araneomorphae</taxon>
        <taxon>Entelegynae</taxon>
        <taxon>Araneoidea</taxon>
        <taxon>Araneidae</taxon>
        <taxon>Caerostris</taxon>
    </lineage>
</organism>
<evidence type="ECO:0000256" key="5">
    <source>
        <dbReference type="ARBA" id="ARBA00022692"/>
    </source>
</evidence>
<name>A0AAV4NDA6_9ARAC</name>
<evidence type="ECO:0000256" key="7">
    <source>
        <dbReference type="ARBA" id="ARBA00023053"/>
    </source>
</evidence>
<accession>A0AAV4NDA6</accession>
<evidence type="ECO:0000256" key="4">
    <source>
        <dbReference type="ARBA" id="ARBA00022461"/>
    </source>
</evidence>
<dbReference type="PANTHER" id="PTHR11690">
    <property type="entry name" value="AMILORIDE-SENSITIVE SODIUM CHANNEL-RELATED"/>
    <property type="match status" value="1"/>
</dbReference>
<protein>
    <submittedName>
        <fullName evidence="13">Uncharacterized protein</fullName>
    </submittedName>
</protein>
<keyword evidence="9" id="KW-0472">Membrane</keyword>
<dbReference type="Pfam" id="PF00858">
    <property type="entry name" value="ASC"/>
    <property type="match status" value="1"/>
</dbReference>